<evidence type="ECO:0000313" key="3">
    <source>
        <dbReference type="Proteomes" id="UP000886998"/>
    </source>
</evidence>
<dbReference type="EMBL" id="BMAV01010181">
    <property type="protein sequence ID" value="GFY55095.1"/>
    <property type="molecule type" value="Genomic_DNA"/>
</dbReference>
<reference evidence="2" key="1">
    <citation type="submission" date="2020-08" db="EMBL/GenBank/DDBJ databases">
        <title>Multicomponent nature underlies the extraordinary mechanical properties of spider dragline silk.</title>
        <authorList>
            <person name="Kono N."/>
            <person name="Nakamura H."/>
            <person name="Mori M."/>
            <person name="Yoshida Y."/>
            <person name="Ohtoshi R."/>
            <person name="Malay A.D."/>
            <person name="Moran D.A.P."/>
            <person name="Tomita M."/>
            <person name="Numata K."/>
            <person name="Arakawa K."/>
        </authorList>
    </citation>
    <scope>NUCLEOTIDE SEQUENCE</scope>
</reference>
<sequence length="1303" mass="144850">PQLVDKDTCNDSTVMMSNISGSCTNTCVQKYSSISNAHSLINSQKSIIDSEKILDYSNITIKKEPEDLTECVKTSVDKNLLNLNCNMVSQNQKIISRSHDQEMPQVEHSLQFCANTEKSHNSALSVDVPNVVSNSQPIDNSVHSSHSKHFEPNNIFVHKIKEEPKEAKPNSTIIENSRSAVKSHNQNELDHMKTFLINETGRESTLKEALSLHSSHDNGRNASPNLNLNTLLHNESPQTNMCNQEMHLLKSSSNCNANISKNFDSTPFPNINNPVHASHDSGYAQSKTFNTSFNSFLNVAIKTEPAETVEKSVYTENEHSVRQEMLQIAVPSVKSVANRNESCHSVILPSVPSTYLVRHTYDNATKLHLEIGKSSSVKVRIKEEHVEDEADVVNIRSKPSSVHVQQFNELRKKNTCISEESSARNSLHLFPKESTEKVSSDEVDVSFNTSKSLENPDAYSECISESTICRRMDKNSSLGNVNSTSGFVNQSLINEKTLKTVKNSNLISSSIVTSLQENVSDKLGIDQPSIDTDCSSDLKSVNDSPFCAKTGLNVHPADKVSSSDIINQTQRKMLQTMETSNPITSSTTAAHQESTICANTDLDICLMDLDCSSQQTVPNEKNNNLISTFNVKTETFCENASSLLSKEPDNVLEYNQSLLNSDSSSQSSGSNFCDNLILNSVKASSNSISESSSNDGIMKSIENLVEFSENLDESNSSEKLIDVPHSFIDEDQNSIDQKLHEMSDVSDSSGSDDEFSDEDVEGFLDHVSSFLSRFDDKLKLSDEDENEESVEYVEKCFESINEAVLDIVFSYKKKKEENSGKSLEPQTISKSITLDGDSCDVIDSTSFNVNENEETTCTQTLTVERMNSRPITTSNIDYVTVALNDITPEENTSSPTVIFEKITSRSVTCDDTNLCNMIDSVSTAMNKITSEKEREESTYSEDVIFEGISTPVSSCDTDSNNVIEFKSVINESISEKENTNNQIATFGGISSRPVIPVHKDPCNATDSEENICRQTGVFEGPTPGQVTSNNSVSIVSEEETTATSERIISEPIASKDNLHNVTYSIPPELEIMDDSMDSLQTDTSSVFLSHCSLMQNIKGNTQMIIEDNAQKLIDDTQKKMFHDVSFDSSSNLRLLLENLKANILPLSEPRISEKGVEDFTYQDCHEVFDECAPSWREMNKNSQLTKSAFTLITDSSVNIEKEISLIHVEDKKFNVNNQNIPSSELQNFLIDISHRSKETLNDMSQNMHTLANLNKSSHNLLIEPLESSVNPYFENELENNSSLKSVEFQHQLPTSDPSIWKYF</sequence>
<protein>
    <submittedName>
        <fullName evidence="2">AAA_11 domain-containing protein</fullName>
    </submittedName>
</protein>
<feature type="non-terminal residue" evidence="2">
    <location>
        <position position="1"/>
    </location>
</feature>
<proteinExistence type="predicted"/>
<evidence type="ECO:0000313" key="1">
    <source>
        <dbReference type="EMBL" id="GFY55095.1"/>
    </source>
</evidence>
<comment type="caution">
    <text evidence="2">The sequence shown here is derived from an EMBL/GenBank/DDBJ whole genome shotgun (WGS) entry which is preliminary data.</text>
</comment>
<gene>
    <name evidence="2" type="primary">AVEN_77924_1</name>
    <name evidence="2" type="ORF">TNIN_202871</name>
    <name evidence="1" type="ORF">TNIN_346211</name>
</gene>
<name>A0A8X6YIN0_9ARAC</name>
<organism evidence="2 3">
    <name type="scientific">Trichonephila inaurata madagascariensis</name>
    <dbReference type="NCBI Taxonomy" id="2747483"/>
    <lineage>
        <taxon>Eukaryota</taxon>
        <taxon>Metazoa</taxon>
        <taxon>Ecdysozoa</taxon>
        <taxon>Arthropoda</taxon>
        <taxon>Chelicerata</taxon>
        <taxon>Arachnida</taxon>
        <taxon>Araneae</taxon>
        <taxon>Araneomorphae</taxon>
        <taxon>Entelegynae</taxon>
        <taxon>Araneoidea</taxon>
        <taxon>Nephilidae</taxon>
        <taxon>Trichonephila</taxon>
        <taxon>Trichonephila inaurata</taxon>
    </lineage>
</organism>
<keyword evidence="3" id="KW-1185">Reference proteome</keyword>
<feature type="non-terminal residue" evidence="2">
    <location>
        <position position="1303"/>
    </location>
</feature>
<dbReference type="OrthoDB" id="6463604at2759"/>
<dbReference type="EMBL" id="BMAV01019795">
    <property type="protein sequence ID" value="GFY73043.1"/>
    <property type="molecule type" value="Genomic_DNA"/>
</dbReference>
<dbReference type="Proteomes" id="UP000886998">
    <property type="component" value="Unassembled WGS sequence"/>
</dbReference>
<evidence type="ECO:0000313" key="2">
    <source>
        <dbReference type="EMBL" id="GFY73043.1"/>
    </source>
</evidence>
<accession>A0A8X6YIN0</accession>